<accession>A0A0N4Z9S2</accession>
<name>A0A0N4Z9S2_PARTI</name>
<dbReference type="AlphaFoldDB" id="A0A0N4Z9S2"/>
<dbReference type="STRING" id="131310.A0A0N4Z9S2"/>
<dbReference type="InterPro" id="IPR047185">
    <property type="entry name" value="GLRX1"/>
</dbReference>
<evidence type="ECO:0000313" key="4">
    <source>
        <dbReference type="Proteomes" id="UP000038045"/>
    </source>
</evidence>
<evidence type="ECO:0000313" key="5">
    <source>
        <dbReference type="WBParaSite" id="PTRK_0000413400.1"/>
    </source>
</evidence>
<dbReference type="Gene3D" id="3.40.30.10">
    <property type="entry name" value="Glutaredoxin"/>
    <property type="match status" value="1"/>
</dbReference>
<protein>
    <submittedName>
        <fullName evidence="5">Glutaredoxin domain-containing protein</fullName>
    </submittedName>
</protein>
<dbReference type="InterPro" id="IPR011899">
    <property type="entry name" value="Glutaredoxin_euk/vir"/>
</dbReference>
<dbReference type="Proteomes" id="UP000038045">
    <property type="component" value="Unplaced"/>
</dbReference>
<sequence>MSGVKSFIDSEISNNKIFAISKSYCPYCVKAKKALESFNLKPGSIKWIEIENDSRMNDIQDYMGQLTGSRSVPKVFIGGKFIGGGDDTVKAKNDGSLEKMLADVGAI</sequence>
<dbReference type="GO" id="GO:0015038">
    <property type="term" value="F:glutathione disulfide oxidoreductase activity"/>
    <property type="evidence" value="ECO:0007669"/>
    <property type="project" value="TreeGrafter"/>
</dbReference>
<dbReference type="PANTHER" id="PTHR46185">
    <property type="entry name" value="GLUTAREDOXIN-1"/>
    <property type="match status" value="1"/>
</dbReference>
<dbReference type="InterPro" id="IPR002109">
    <property type="entry name" value="Glutaredoxin"/>
</dbReference>
<dbReference type="PRINTS" id="PR00160">
    <property type="entry name" value="GLUTAREDOXIN"/>
</dbReference>
<evidence type="ECO:0000256" key="1">
    <source>
        <dbReference type="ARBA" id="ARBA00022448"/>
    </source>
</evidence>
<organism evidence="4 5">
    <name type="scientific">Parastrongyloides trichosuri</name>
    <name type="common">Possum-specific nematode worm</name>
    <dbReference type="NCBI Taxonomy" id="131310"/>
    <lineage>
        <taxon>Eukaryota</taxon>
        <taxon>Metazoa</taxon>
        <taxon>Ecdysozoa</taxon>
        <taxon>Nematoda</taxon>
        <taxon>Chromadorea</taxon>
        <taxon>Rhabditida</taxon>
        <taxon>Tylenchina</taxon>
        <taxon>Panagrolaimomorpha</taxon>
        <taxon>Strongyloidoidea</taxon>
        <taxon>Strongyloididae</taxon>
        <taxon>Parastrongyloides</taxon>
    </lineage>
</organism>
<keyword evidence="2" id="KW-0249">Electron transport</keyword>
<dbReference type="GO" id="GO:0005739">
    <property type="term" value="C:mitochondrion"/>
    <property type="evidence" value="ECO:0007669"/>
    <property type="project" value="TreeGrafter"/>
</dbReference>
<reference evidence="5" key="1">
    <citation type="submission" date="2017-02" db="UniProtKB">
        <authorList>
            <consortium name="WormBaseParasite"/>
        </authorList>
    </citation>
    <scope>IDENTIFICATION</scope>
</reference>
<evidence type="ECO:0000256" key="2">
    <source>
        <dbReference type="ARBA" id="ARBA00022982"/>
    </source>
</evidence>
<dbReference type="NCBIfam" id="TIGR02180">
    <property type="entry name" value="GRX_euk"/>
    <property type="match status" value="1"/>
</dbReference>
<dbReference type="PANTHER" id="PTHR46185:SF1">
    <property type="entry name" value="GLUTAREDOXIN-1"/>
    <property type="match status" value="1"/>
</dbReference>
<dbReference type="WBParaSite" id="PTRK_0000413400.1">
    <property type="protein sequence ID" value="PTRK_0000413400.1"/>
    <property type="gene ID" value="PTRK_0000413400"/>
</dbReference>
<dbReference type="SUPFAM" id="SSF52833">
    <property type="entry name" value="Thioredoxin-like"/>
    <property type="match status" value="1"/>
</dbReference>
<keyword evidence="4" id="KW-1185">Reference proteome</keyword>
<proteinExistence type="predicted"/>
<keyword evidence="1" id="KW-0813">Transport</keyword>
<evidence type="ECO:0000259" key="3">
    <source>
        <dbReference type="Pfam" id="PF00462"/>
    </source>
</evidence>
<dbReference type="InterPro" id="IPR014025">
    <property type="entry name" value="Glutaredoxin_subgr"/>
</dbReference>
<dbReference type="Pfam" id="PF00462">
    <property type="entry name" value="Glutaredoxin"/>
    <property type="match status" value="1"/>
</dbReference>
<dbReference type="InterPro" id="IPR036249">
    <property type="entry name" value="Thioredoxin-like_sf"/>
</dbReference>
<feature type="domain" description="Glutaredoxin" evidence="3">
    <location>
        <begin position="20"/>
        <end position="82"/>
    </location>
</feature>
<dbReference type="PROSITE" id="PS51354">
    <property type="entry name" value="GLUTAREDOXIN_2"/>
    <property type="match status" value="1"/>
</dbReference>